<dbReference type="Proteomes" id="UP001175353">
    <property type="component" value="Unassembled WGS sequence"/>
</dbReference>
<dbReference type="Gene3D" id="1.25.40.20">
    <property type="entry name" value="Ankyrin repeat-containing domain"/>
    <property type="match status" value="1"/>
</dbReference>
<keyword evidence="1" id="KW-0040">ANK repeat</keyword>
<dbReference type="PROSITE" id="PS50297">
    <property type="entry name" value="ANK_REP_REGION"/>
    <property type="match status" value="1"/>
</dbReference>
<dbReference type="SUPFAM" id="SSF48403">
    <property type="entry name" value="Ankyrin repeat"/>
    <property type="match status" value="1"/>
</dbReference>
<name>A0AAN6K6I4_9PEZI</name>
<proteinExistence type="predicted"/>
<organism evidence="2 3">
    <name type="scientific">Friedmanniomyces endolithicus</name>
    <dbReference type="NCBI Taxonomy" id="329885"/>
    <lineage>
        <taxon>Eukaryota</taxon>
        <taxon>Fungi</taxon>
        <taxon>Dikarya</taxon>
        <taxon>Ascomycota</taxon>
        <taxon>Pezizomycotina</taxon>
        <taxon>Dothideomycetes</taxon>
        <taxon>Dothideomycetidae</taxon>
        <taxon>Mycosphaerellales</taxon>
        <taxon>Teratosphaeriaceae</taxon>
        <taxon>Friedmanniomyces</taxon>
    </lineage>
</organism>
<keyword evidence="3" id="KW-1185">Reference proteome</keyword>
<evidence type="ECO:0000313" key="2">
    <source>
        <dbReference type="EMBL" id="KAK0966999.1"/>
    </source>
</evidence>
<dbReference type="InterPro" id="IPR036770">
    <property type="entry name" value="Ankyrin_rpt-contain_sf"/>
</dbReference>
<accession>A0AAN6K6I4</accession>
<evidence type="ECO:0000256" key="1">
    <source>
        <dbReference type="PROSITE-ProRule" id="PRU00023"/>
    </source>
</evidence>
<dbReference type="InterPro" id="IPR002110">
    <property type="entry name" value="Ankyrin_rpt"/>
</dbReference>
<dbReference type="SMART" id="SM00248">
    <property type="entry name" value="ANK"/>
    <property type="match status" value="2"/>
</dbReference>
<dbReference type="PROSITE" id="PS50088">
    <property type="entry name" value="ANK_REPEAT"/>
    <property type="match status" value="1"/>
</dbReference>
<comment type="caution">
    <text evidence="2">The sequence shown here is derived from an EMBL/GenBank/DDBJ whole genome shotgun (WGS) entry which is preliminary data.</text>
</comment>
<dbReference type="Pfam" id="PF13857">
    <property type="entry name" value="Ank_5"/>
    <property type="match status" value="1"/>
</dbReference>
<dbReference type="AlphaFoldDB" id="A0AAN6K6I4"/>
<protein>
    <submittedName>
        <fullName evidence="2">Uncharacterized protein</fullName>
    </submittedName>
</protein>
<feature type="repeat" description="ANK" evidence="1">
    <location>
        <begin position="45"/>
        <end position="77"/>
    </location>
</feature>
<evidence type="ECO:0000313" key="3">
    <source>
        <dbReference type="Proteomes" id="UP001175353"/>
    </source>
</evidence>
<dbReference type="EMBL" id="JAUJLE010000223">
    <property type="protein sequence ID" value="KAK0966999.1"/>
    <property type="molecule type" value="Genomic_DNA"/>
</dbReference>
<gene>
    <name evidence="2" type="ORF">LTR91_017331</name>
</gene>
<sequence>MDADGYNSAHRACLENDSVAAILILARMYELDLDLLDEPTSMSQGSRTCLHIAASKGLADVVAWLLEKGAKPDLCDRDGSTAWELCTTKPRKNICDDRSMSTDTVTTFLGHYLRKEAPRQWCRELSWRYRHRNTPGSIPDFVLVDKKRIGCSADLLMSDVSYVVPANNHICILALVRWAIFHKYPDVNAVKEAVELVYDTSRESGYRRNMLMYREPGVAVVEDRTIREDPALSLKLGSIVMPYFYSASWGDIRRRKLVHSESAICRVGDGRPKEVHSPLTLDEYCHPWLAPEVLLDRNQDQVVWRYERSHIREAPTHDESELVLWKYKEGELIPTKPKSVSRGICDAASVLMVHQVWIYLVDDVFVLAFPEDALREAPIEKALSPRPVRFENGRSMRFRRTFNTLSTFHRLIRDVLSIWLL</sequence>
<reference evidence="2" key="1">
    <citation type="submission" date="2023-06" db="EMBL/GenBank/DDBJ databases">
        <title>Black Yeasts Isolated from many extreme environments.</title>
        <authorList>
            <person name="Coleine C."/>
            <person name="Stajich J.E."/>
            <person name="Selbmann L."/>
        </authorList>
    </citation>
    <scope>NUCLEOTIDE SEQUENCE</scope>
    <source>
        <strain evidence="2">CCFEE 5200</strain>
    </source>
</reference>